<dbReference type="AlphaFoldDB" id="A0A916SEV7"/>
<organism evidence="2 3">
    <name type="scientific">Conyzicola nivalis</name>
    <dbReference type="NCBI Taxonomy" id="1477021"/>
    <lineage>
        <taxon>Bacteria</taxon>
        <taxon>Bacillati</taxon>
        <taxon>Actinomycetota</taxon>
        <taxon>Actinomycetes</taxon>
        <taxon>Micrococcales</taxon>
        <taxon>Microbacteriaceae</taxon>
        <taxon>Conyzicola</taxon>
    </lineage>
</organism>
<feature type="transmembrane region" description="Helical" evidence="1">
    <location>
        <begin position="7"/>
        <end position="26"/>
    </location>
</feature>
<accession>A0A916SEV7</accession>
<keyword evidence="1" id="KW-0472">Membrane</keyword>
<feature type="transmembrane region" description="Helical" evidence="1">
    <location>
        <begin position="146"/>
        <end position="172"/>
    </location>
</feature>
<dbReference type="EMBL" id="BMGB01000001">
    <property type="protein sequence ID" value="GGA97465.1"/>
    <property type="molecule type" value="Genomic_DNA"/>
</dbReference>
<feature type="transmembrane region" description="Helical" evidence="1">
    <location>
        <begin position="82"/>
        <end position="101"/>
    </location>
</feature>
<evidence type="ECO:0008006" key="4">
    <source>
        <dbReference type="Google" id="ProtNLM"/>
    </source>
</evidence>
<dbReference type="NCBIfam" id="NF038065">
    <property type="entry name" value="Pr6Pr"/>
    <property type="match status" value="1"/>
</dbReference>
<proteinExistence type="predicted"/>
<sequence length="229" mass="24919">MRTLFVILRIAVVVAITVAIVAQLSASLGFWRESGVTDPTTQVVNFFSFFTIESNVASAVVLAIGAVLLIVRQGPDGQGFTLARACVTSYMIVTGIVYNLLLRGIELPQGSTVGWSNEILHVAAPLYLLIDWILAPGRSRLAARKIWLVLVYPIVWVVYTLVRGPFVTDVIYGNEYWYPYPFLNPVTSDGGYLSVAIYVVAIAAAIALIAAGVLWVSRRGATDGSRLLR</sequence>
<evidence type="ECO:0000313" key="3">
    <source>
        <dbReference type="Proteomes" id="UP000606922"/>
    </source>
</evidence>
<comment type="caution">
    <text evidence="2">The sequence shown here is derived from an EMBL/GenBank/DDBJ whole genome shotgun (WGS) entry which is preliminary data.</text>
</comment>
<keyword evidence="1" id="KW-0812">Transmembrane</keyword>
<dbReference type="InterPro" id="IPR049713">
    <property type="entry name" value="Pr6Pr-like"/>
</dbReference>
<protein>
    <recommendedName>
        <fullName evidence="4">Pr6Pr family membrane protein</fullName>
    </recommendedName>
</protein>
<reference evidence="2" key="2">
    <citation type="submission" date="2020-09" db="EMBL/GenBank/DDBJ databases">
        <authorList>
            <person name="Sun Q."/>
            <person name="Zhou Y."/>
        </authorList>
    </citation>
    <scope>NUCLEOTIDE SEQUENCE</scope>
    <source>
        <strain evidence="2">CGMCC 1.12813</strain>
    </source>
</reference>
<reference evidence="2" key="1">
    <citation type="journal article" date="2014" name="Int. J. Syst. Evol. Microbiol.">
        <title>Complete genome sequence of Corynebacterium casei LMG S-19264T (=DSM 44701T), isolated from a smear-ripened cheese.</title>
        <authorList>
            <consortium name="US DOE Joint Genome Institute (JGI-PGF)"/>
            <person name="Walter F."/>
            <person name="Albersmeier A."/>
            <person name="Kalinowski J."/>
            <person name="Ruckert C."/>
        </authorList>
    </citation>
    <scope>NUCLEOTIDE SEQUENCE</scope>
    <source>
        <strain evidence="2">CGMCC 1.12813</strain>
    </source>
</reference>
<evidence type="ECO:0000256" key="1">
    <source>
        <dbReference type="SAM" id="Phobius"/>
    </source>
</evidence>
<name>A0A916SEV7_9MICO</name>
<feature type="transmembrane region" description="Helical" evidence="1">
    <location>
        <begin position="113"/>
        <end position="134"/>
    </location>
</feature>
<gene>
    <name evidence="2" type="ORF">GCM10010979_09910</name>
</gene>
<feature type="transmembrane region" description="Helical" evidence="1">
    <location>
        <begin position="192"/>
        <end position="216"/>
    </location>
</feature>
<feature type="transmembrane region" description="Helical" evidence="1">
    <location>
        <begin position="46"/>
        <end position="70"/>
    </location>
</feature>
<keyword evidence="3" id="KW-1185">Reference proteome</keyword>
<evidence type="ECO:0000313" key="2">
    <source>
        <dbReference type="EMBL" id="GGA97465.1"/>
    </source>
</evidence>
<keyword evidence="1" id="KW-1133">Transmembrane helix</keyword>
<dbReference type="RefSeq" id="WP_229733055.1">
    <property type="nucleotide sequence ID" value="NZ_BMGB01000001.1"/>
</dbReference>
<dbReference type="Proteomes" id="UP000606922">
    <property type="component" value="Unassembled WGS sequence"/>
</dbReference>